<keyword evidence="9 10" id="KW-0472">Membrane</keyword>
<evidence type="ECO:0000256" key="4">
    <source>
        <dbReference type="ARBA" id="ARBA00022475"/>
    </source>
</evidence>
<comment type="caution">
    <text evidence="12">The sequence shown here is derived from an EMBL/GenBank/DDBJ whole genome shotgun (WGS) entry which is preliminary data.</text>
</comment>
<organism evidence="12 13">
    <name type="scientific">Candidatus Edwardsbacteria bacterium GWF2_54_11</name>
    <dbReference type="NCBI Taxonomy" id="1817851"/>
    <lineage>
        <taxon>Bacteria</taxon>
        <taxon>Candidatus Edwardsiibacteriota</taxon>
    </lineage>
</organism>
<dbReference type="PANTHER" id="PTHR33446">
    <property type="entry name" value="PROTEIN TONB-RELATED"/>
    <property type="match status" value="1"/>
</dbReference>
<evidence type="ECO:0000256" key="6">
    <source>
        <dbReference type="ARBA" id="ARBA00022692"/>
    </source>
</evidence>
<sequence>MNSNINIFFPVAGTLVGLILAWLVLTVQSREYSSLGFGVKQSKVLIPLHLKKGMLISLSFMLLLVLGGLSYFAVNAYIEAHRPIPEAPMVRITYSQLGAPPSLSSSTVEQVQVASAAVAAAPTMGVPKPVADDKAVDEAAYTQSELGAMSAGMATSEGASGASNLQVEDVIPDQAAYVAVDRAPEIVKAGKAEYPDIVKKAGIEGKVYLQLLIDFDGHVKMAVVAKSSGNVSLDEAAVEAGKQCIFTPAVAPGGKPVRVWVMWPVTFKINQ</sequence>
<dbReference type="Gene3D" id="3.30.1150.10">
    <property type="match status" value="1"/>
</dbReference>
<evidence type="ECO:0000256" key="1">
    <source>
        <dbReference type="ARBA" id="ARBA00004383"/>
    </source>
</evidence>
<keyword evidence="6 10" id="KW-0812">Transmembrane</keyword>
<dbReference type="GO" id="GO:0015031">
    <property type="term" value="P:protein transport"/>
    <property type="evidence" value="ECO:0007669"/>
    <property type="project" value="UniProtKB-KW"/>
</dbReference>
<evidence type="ECO:0000313" key="12">
    <source>
        <dbReference type="EMBL" id="OGF13288.1"/>
    </source>
</evidence>
<evidence type="ECO:0000259" key="11">
    <source>
        <dbReference type="PROSITE" id="PS52015"/>
    </source>
</evidence>
<gene>
    <name evidence="12" type="ORF">A2024_04670</name>
</gene>
<dbReference type="Proteomes" id="UP000177230">
    <property type="component" value="Unassembled WGS sequence"/>
</dbReference>
<evidence type="ECO:0000256" key="7">
    <source>
        <dbReference type="ARBA" id="ARBA00022927"/>
    </source>
</evidence>
<evidence type="ECO:0000256" key="10">
    <source>
        <dbReference type="SAM" id="Phobius"/>
    </source>
</evidence>
<comment type="similarity">
    <text evidence="2">Belongs to the TonB family.</text>
</comment>
<dbReference type="PROSITE" id="PS52015">
    <property type="entry name" value="TONB_CTD"/>
    <property type="match status" value="1"/>
</dbReference>
<dbReference type="SUPFAM" id="SSF74653">
    <property type="entry name" value="TolA/TonB C-terminal domain"/>
    <property type="match status" value="1"/>
</dbReference>
<dbReference type="EMBL" id="MFFM01000022">
    <property type="protein sequence ID" value="OGF13288.1"/>
    <property type="molecule type" value="Genomic_DNA"/>
</dbReference>
<name>A0A1F5RFZ0_9BACT</name>
<evidence type="ECO:0000313" key="13">
    <source>
        <dbReference type="Proteomes" id="UP000177230"/>
    </source>
</evidence>
<dbReference type="Pfam" id="PF03544">
    <property type="entry name" value="TonB_C"/>
    <property type="match status" value="1"/>
</dbReference>
<evidence type="ECO:0000256" key="3">
    <source>
        <dbReference type="ARBA" id="ARBA00022448"/>
    </source>
</evidence>
<dbReference type="PANTHER" id="PTHR33446:SF2">
    <property type="entry name" value="PROTEIN TONB"/>
    <property type="match status" value="1"/>
</dbReference>
<reference evidence="12 13" key="1">
    <citation type="journal article" date="2016" name="Nat. Commun.">
        <title>Thousands of microbial genomes shed light on interconnected biogeochemical processes in an aquifer system.</title>
        <authorList>
            <person name="Anantharaman K."/>
            <person name="Brown C.T."/>
            <person name="Hug L.A."/>
            <person name="Sharon I."/>
            <person name="Castelle C.J."/>
            <person name="Probst A.J."/>
            <person name="Thomas B.C."/>
            <person name="Singh A."/>
            <person name="Wilkins M.J."/>
            <person name="Karaoz U."/>
            <person name="Brodie E.L."/>
            <person name="Williams K.H."/>
            <person name="Hubbard S.S."/>
            <person name="Banfield J.F."/>
        </authorList>
    </citation>
    <scope>NUCLEOTIDE SEQUENCE [LARGE SCALE GENOMIC DNA]</scope>
</reference>
<keyword evidence="5" id="KW-0997">Cell inner membrane</keyword>
<protein>
    <recommendedName>
        <fullName evidence="11">TonB C-terminal domain-containing protein</fullName>
    </recommendedName>
</protein>
<evidence type="ECO:0000256" key="5">
    <source>
        <dbReference type="ARBA" id="ARBA00022519"/>
    </source>
</evidence>
<dbReference type="AlphaFoldDB" id="A0A1F5RFZ0"/>
<dbReference type="InterPro" id="IPR037682">
    <property type="entry name" value="TonB_C"/>
</dbReference>
<dbReference type="GO" id="GO:0005886">
    <property type="term" value="C:plasma membrane"/>
    <property type="evidence" value="ECO:0007669"/>
    <property type="project" value="UniProtKB-SubCell"/>
</dbReference>
<dbReference type="InterPro" id="IPR051045">
    <property type="entry name" value="TonB-dependent_transducer"/>
</dbReference>
<evidence type="ECO:0000256" key="2">
    <source>
        <dbReference type="ARBA" id="ARBA00006555"/>
    </source>
</evidence>
<dbReference type="GO" id="GO:0055085">
    <property type="term" value="P:transmembrane transport"/>
    <property type="evidence" value="ECO:0007669"/>
    <property type="project" value="InterPro"/>
</dbReference>
<keyword evidence="8 10" id="KW-1133">Transmembrane helix</keyword>
<feature type="domain" description="TonB C-terminal" evidence="11">
    <location>
        <begin position="179"/>
        <end position="271"/>
    </location>
</feature>
<proteinExistence type="inferred from homology"/>
<keyword evidence="7" id="KW-0653">Protein transport</keyword>
<keyword evidence="3" id="KW-0813">Transport</keyword>
<dbReference type="InterPro" id="IPR006260">
    <property type="entry name" value="TonB/TolA_C"/>
</dbReference>
<comment type="subcellular location">
    <subcellularLocation>
        <location evidence="1">Cell inner membrane</location>
        <topology evidence="1">Single-pass membrane protein</topology>
        <orientation evidence="1">Periplasmic side</orientation>
    </subcellularLocation>
</comment>
<feature type="transmembrane region" description="Helical" evidence="10">
    <location>
        <begin position="53"/>
        <end position="74"/>
    </location>
</feature>
<dbReference type="NCBIfam" id="TIGR01352">
    <property type="entry name" value="tonB_Cterm"/>
    <property type="match status" value="1"/>
</dbReference>
<accession>A0A1F5RFZ0</accession>
<evidence type="ECO:0000256" key="8">
    <source>
        <dbReference type="ARBA" id="ARBA00022989"/>
    </source>
</evidence>
<keyword evidence="4" id="KW-1003">Cell membrane</keyword>
<evidence type="ECO:0000256" key="9">
    <source>
        <dbReference type="ARBA" id="ARBA00023136"/>
    </source>
</evidence>